<protein>
    <submittedName>
        <fullName evidence="2">Uncharacterized protein</fullName>
    </submittedName>
</protein>
<organism evidence="2 3">
    <name type="scientific">Lithospermum erythrorhizon</name>
    <name type="common">Purple gromwell</name>
    <name type="synonym">Lithospermum officinale var. erythrorhizon</name>
    <dbReference type="NCBI Taxonomy" id="34254"/>
    <lineage>
        <taxon>Eukaryota</taxon>
        <taxon>Viridiplantae</taxon>
        <taxon>Streptophyta</taxon>
        <taxon>Embryophyta</taxon>
        <taxon>Tracheophyta</taxon>
        <taxon>Spermatophyta</taxon>
        <taxon>Magnoliopsida</taxon>
        <taxon>eudicotyledons</taxon>
        <taxon>Gunneridae</taxon>
        <taxon>Pentapetalae</taxon>
        <taxon>asterids</taxon>
        <taxon>lamiids</taxon>
        <taxon>Boraginales</taxon>
        <taxon>Boraginaceae</taxon>
        <taxon>Boraginoideae</taxon>
        <taxon>Lithospermeae</taxon>
        <taxon>Lithospermum</taxon>
    </lineage>
</organism>
<name>A0AAV3NUR6_LITER</name>
<gene>
    <name evidence="2" type="ORF">LIER_35675</name>
</gene>
<accession>A0AAV3NUR6</accession>
<feature type="compositionally biased region" description="Low complexity" evidence="1">
    <location>
        <begin position="8"/>
        <end position="25"/>
    </location>
</feature>
<dbReference type="AlphaFoldDB" id="A0AAV3NUR6"/>
<sequence length="124" mass="13681">MEVASSHNNNSKQGGSSMKSKLMMSFYRSSSKDSKDSSTMQYYEYDYNNTTSPKVKHPTKAASVTKQGNFGGGDGYVHDPNGGGGDAHVDSKATNYISYVKERRRLEEINLAKCDGDKSLLHDR</sequence>
<keyword evidence="3" id="KW-1185">Reference proteome</keyword>
<dbReference type="EMBL" id="BAABME010015810">
    <property type="protein sequence ID" value="GAA0143070.1"/>
    <property type="molecule type" value="Genomic_DNA"/>
</dbReference>
<evidence type="ECO:0000256" key="1">
    <source>
        <dbReference type="SAM" id="MobiDB-lite"/>
    </source>
</evidence>
<dbReference type="PANTHER" id="PTHR36030">
    <property type="entry name" value="CALMODULIN-BINDING DOMAIN-CONTAINING PROTEIN"/>
    <property type="match status" value="1"/>
</dbReference>
<feature type="compositionally biased region" description="Gly residues" evidence="1">
    <location>
        <begin position="69"/>
        <end position="86"/>
    </location>
</feature>
<evidence type="ECO:0000313" key="2">
    <source>
        <dbReference type="EMBL" id="GAA0143070.1"/>
    </source>
</evidence>
<proteinExistence type="predicted"/>
<dbReference type="Proteomes" id="UP001454036">
    <property type="component" value="Unassembled WGS sequence"/>
</dbReference>
<reference evidence="2 3" key="1">
    <citation type="submission" date="2024-01" db="EMBL/GenBank/DDBJ databases">
        <title>The complete chloroplast genome sequence of Lithospermum erythrorhizon: insights into the phylogenetic relationship among Boraginaceae species and the maternal lineages of purple gromwells.</title>
        <authorList>
            <person name="Okada T."/>
            <person name="Watanabe K."/>
        </authorList>
    </citation>
    <scope>NUCLEOTIDE SEQUENCE [LARGE SCALE GENOMIC DNA]</scope>
</reference>
<dbReference type="PANTHER" id="PTHR36030:SF1">
    <property type="entry name" value="CALMODULIN-BINDING DOMAIN-CONTAINING PROTEIN"/>
    <property type="match status" value="1"/>
</dbReference>
<comment type="caution">
    <text evidence="2">The sequence shown here is derived from an EMBL/GenBank/DDBJ whole genome shotgun (WGS) entry which is preliminary data.</text>
</comment>
<feature type="region of interest" description="Disordered" evidence="1">
    <location>
        <begin position="1"/>
        <end position="90"/>
    </location>
</feature>
<evidence type="ECO:0000313" key="3">
    <source>
        <dbReference type="Proteomes" id="UP001454036"/>
    </source>
</evidence>